<gene>
    <name evidence="2" type="ORF">SNEC2469_LOCUS11972</name>
</gene>
<evidence type="ECO:0000313" key="3">
    <source>
        <dbReference type="Proteomes" id="UP000601435"/>
    </source>
</evidence>
<keyword evidence="3" id="KW-1185">Reference proteome</keyword>
<name>A0A812REV2_9DINO</name>
<sequence>MPAPWRVTRRYWFLTGRFPWIASAIVFVIQSRLWHFFANFSKPEEVPIRGCSLSYEVQLLRRFGYDLIAFGGHDAVFAHESVRSAFRAFTEVPMDEFDCYNKVSW</sequence>
<protein>
    <submittedName>
        <fullName evidence="2">Uncharacterized protein</fullName>
    </submittedName>
</protein>
<proteinExistence type="predicted"/>
<comment type="caution">
    <text evidence="2">The sequence shown here is derived from an EMBL/GenBank/DDBJ whole genome shotgun (WGS) entry which is preliminary data.</text>
</comment>
<dbReference type="AlphaFoldDB" id="A0A812REV2"/>
<organism evidence="2 3">
    <name type="scientific">Symbiodinium necroappetens</name>
    <dbReference type="NCBI Taxonomy" id="1628268"/>
    <lineage>
        <taxon>Eukaryota</taxon>
        <taxon>Sar</taxon>
        <taxon>Alveolata</taxon>
        <taxon>Dinophyceae</taxon>
        <taxon>Suessiales</taxon>
        <taxon>Symbiodiniaceae</taxon>
        <taxon>Symbiodinium</taxon>
    </lineage>
</organism>
<feature type="transmembrane region" description="Helical" evidence="1">
    <location>
        <begin position="20"/>
        <end position="40"/>
    </location>
</feature>
<evidence type="ECO:0000313" key="2">
    <source>
        <dbReference type="EMBL" id="CAE7435971.1"/>
    </source>
</evidence>
<keyword evidence="1" id="KW-0472">Membrane</keyword>
<keyword evidence="1" id="KW-0812">Transmembrane</keyword>
<evidence type="ECO:0000256" key="1">
    <source>
        <dbReference type="SAM" id="Phobius"/>
    </source>
</evidence>
<reference evidence="2" key="1">
    <citation type="submission" date="2021-02" db="EMBL/GenBank/DDBJ databases">
        <authorList>
            <person name="Dougan E. K."/>
            <person name="Rhodes N."/>
            <person name="Thang M."/>
            <person name="Chan C."/>
        </authorList>
    </citation>
    <scope>NUCLEOTIDE SEQUENCE</scope>
</reference>
<keyword evidence="1" id="KW-1133">Transmembrane helix</keyword>
<dbReference type="Proteomes" id="UP000601435">
    <property type="component" value="Unassembled WGS sequence"/>
</dbReference>
<dbReference type="OrthoDB" id="443429at2759"/>
<accession>A0A812REV2</accession>
<dbReference type="EMBL" id="CAJNJA010018984">
    <property type="protein sequence ID" value="CAE7435971.1"/>
    <property type="molecule type" value="Genomic_DNA"/>
</dbReference>